<evidence type="ECO:0000313" key="3">
    <source>
        <dbReference type="Proteomes" id="UP000189940"/>
    </source>
</evidence>
<protein>
    <submittedName>
        <fullName evidence="2">Uncharacterized protein</fullName>
    </submittedName>
</protein>
<dbReference type="AlphaFoldDB" id="A0A1V4I2P4"/>
<dbReference type="Proteomes" id="UP000189940">
    <property type="component" value="Unassembled WGS sequence"/>
</dbReference>
<gene>
    <name evidence="2" type="ORF">B2M20_02560</name>
</gene>
<feature type="compositionally biased region" description="Low complexity" evidence="1">
    <location>
        <begin position="145"/>
        <end position="157"/>
    </location>
</feature>
<dbReference type="EMBL" id="MWPQ01000005">
    <property type="protein sequence ID" value="OPH84389.1"/>
    <property type="molecule type" value="Genomic_DNA"/>
</dbReference>
<evidence type="ECO:0000256" key="1">
    <source>
        <dbReference type="SAM" id="MobiDB-lite"/>
    </source>
</evidence>
<accession>A0A1V4I2P4</accession>
<feature type="compositionally biased region" description="Basic and acidic residues" evidence="1">
    <location>
        <begin position="88"/>
        <end position="119"/>
    </location>
</feature>
<feature type="region of interest" description="Disordered" evidence="1">
    <location>
        <begin position="55"/>
        <end position="178"/>
    </location>
</feature>
<reference evidence="2 3" key="1">
    <citation type="submission" date="2017-02" db="EMBL/GenBank/DDBJ databases">
        <title>Genome sequence of the nitrite-oxidizing bacterium Nitrobacter vulgaris strain Ab1.</title>
        <authorList>
            <person name="Mellbye B.L."/>
            <person name="Davis E.W."/>
            <person name="Spieck E."/>
            <person name="Chang J.H."/>
            <person name="Bottomley P.J."/>
            <person name="Sayavedra-Soto L.A."/>
        </authorList>
    </citation>
    <scope>NUCLEOTIDE SEQUENCE [LARGE SCALE GENOMIC DNA]</scope>
    <source>
        <strain evidence="2 3">Ab1</strain>
    </source>
</reference>
<proteinExistence type="predicted"/>
<evidence type="ECO:0000313" key="2">
    <source>
        <dbReference type="EMBL" id="OPH84389.1"/>
    </source>
</evidence>
<keyword evidence="3" id="KW-1185">Reference proteome</keyword>
<feature type="compositionally biased region" description="Basic and acidic residues" evidence="1">
    <location>
        <begin position="129"/>
        <end position="144"/>
    </location>
</feature>
<name>A0A1V4I2P4_NITVU</name>
<organism evidence="2 3">
    <name type="scientific">Nitrobacter vulgaris</name>
    <dbReference type="NCBI Taxonomy" id="29421"/>
    <lineage>
        <taxon>Bacteria</taxon>
        <taxon>Pseudomonadati</taxon>
        <taxon>Pseudomonadota</taxon>
        <taxon>Alphaproteobacteria</taxon>
        <taxon>Hyphomicrobiales</taxon>
        <taxon>Nitrobacteraceae</taxon>
        <taxon>Nitrobacter</taxon>
    </lineage>
</organism>
<comment type="caution">
    <text evidence="2">The sequence shown here is derived from an EMBL/GenBank/DDBJ whole genome shotgun (WGS) entry which is preliminary data.</text>
</comment>
<sequence>MFFAGIGTAALLIGAGFGGGVRLGKAAVNARPARTAEAQDSLPAARVVLPAMADVTPSSDRPAETIVKSTPPLQVESIPAVAPVPVNDFREQDRESEKQAARQAEKEQKQVAKKAAERERHKRYAAQKARQEAARRQQHQEQELRQQQQEGVGRSQQPNLMAFDRTQGPAEQIYFFGR</sequence>